<dbReference type="AlphaFoldDB" id="A0A222MYX1"/>
<dbReference type="GO" id="GO:0003676">
    <property type="term" value="F:nucleic acid binding"/>
    <property type="evidence" value="ECO:0007669"/>
    <property type="project" value="InterPro"/>
</dbReference>
<keyword evidence="3 6" id="KW-0808">Transferase</keyword>
<proteinExistence type="predicted"/>
<dbReference type="GO" id="GO:0009307">
    <property type="term" value="P:DNA restriction-modification system"/>
    <property type="evidence" value="ECO:0007669"/>
    <property type="project" value="InterPro"/>
</dbReference>
<dbReference type="InterPro" id="IPR002052">
    <property type="entry name" value="DNA_methylase_N6_adenine_CS"/>
</dbReference>
<dbReference type="InterPro" id="IPR012327">
    <property type="entry name" value="MeTrfase_D12"/>
</dbReference>
<evidence type="ECO:0000256" key="2">
    <source>
        <dbReference type="ARBA" id="ARBA00022603"/>
    </source>
</evidence>
<dbReference type="EC" id="2.1.1.72" evidence="1"/>
<evidence type="ECO:0000256" key="3">
    <source>
        <dbReference type="ARBA" id="ARBA00022679"/>
    </source>
</evidence>
<reference evidence="6 7" key="1">
    <citation type="submission" date="2017-07" db="EMBL/GenBank/DDBJ databases">
        <title>Analysis of two Campylobacter avium genomes and identification of a novel hippuricase gene.</title>
        <authorList>
            <person name="Miller W.G."/>
            <person name="Chapman M.H."/>
            <person name="Yee E."/>
            <person name="Revez J."/>
            <person name="Bono J.L."/>
            <person name="Rossi M."/>
        </authorList>
    </citation>
    <scope>NUCLEOTIDE SEQUENCE [LARGE SCALE GENOMIC DNA]</scope>
    <source>
        <strain evidence="6 7">LMG 24591</strain>
    </source>
</reference>
<sequence length="363" mass="42078">MQENPLYLKEQIITYLGNKRSLLSFLQKGFEYAKKELKKDKFSFCDIFSGSGIVSRFAKAHSSFIIANDLEYYSKLINECYLHNANKELKQILKAHHQILLSKLELKEGFITELYSAKDEKAITKDDRLFYTKRNAMYLDSMRELIAREVPKDFQHFFIAPLIYEASVHSNTSGVFKGFYKGKNGLGKFGGEAGNALSRIKGDIELKMPIFSNFSCDFKVFQKDANELAKELDSFDLAYLDPPYNQHPYASNYFMLNLLATYEKPQELSKVSGIPKKWNRSKFNKAKEAENALFELISNLKAKIILLSYNCEGFVKKESFLKKLEKLGKCQLLEQDYPAFRGSRNLHSRNKHIKEQLYIIDKR</sequence>
<evidence type="ECO:0000256" key="5">
    <source>
        <dbReference type="ARBA" id="ARBA00047942"/>
    </source>
</evidence>
<evidence type="ECO:0000256" key="4">
    <source>
        <dbReference type="ARBA" id="ARBA00022691"/>
    </source>
</evidence>
<dbReference type="RefSeq" id="WP_094324331.1">
    <property type="nucleotide sequence ID" value="NZ_CP022347.1"/>
</dbReference>
<evidence type="ECO:0000313" key="7">
    <source>
        <dbReference type="Proteomes" id="UP000201169"/>
    </source>
</evidence>
<comment type="catalytic activity">
    <reaction evidence="5">
        <text>a 2'-deoxyadenosine in DNA + S-adenosyl-L-methionine = an N(6)-methyl-2'-deoxyadenosine in DNA + S-adenosyl-L-homocysteine + H(+)</text>
        <dbReference type="Rhea" id="RHEA:15197"/>
        <dbReference type="Rhea" id="RHEA-COMP:12418"/>
        <dbReference type="Rhea" id="RHEA-COMP:12419"/>
        <dbReference type="ChEBI" id="CHEBI:15378"/>
        <dbReference type="ChEBI" id="CHEBI:57856"/>
        <dbReference type="ChEBI" id="CHEBI:59789"/>
        <dbReference type="ChEBI" id="CHEBI:90615"/>
        <dbReference type="ChEBI" id="CHEBI:90616"/>
        <dbReference type="EC" id="2.1.1.72"/>
    </reaction>
</comment>
<dbReference type="OrthoDB" id="9805629at2"/>
<dbReference type="SUPFAM" id="SSF53335">
    <property type="entry name" value="S-adenosyl-L-methionine-dependent methyltransferases"/>
    <property type="match status" value="1"/>
</dbReference>
<dbReference type="GO" id="GO:0009007">
    <property type="term" value="F:site-specific DNA-methyltransferase (adenine-specific) activity"/>
    <property type="evidence" value="ECO:0007669"/>
    <property type="project" value="UniProtKB-EC"/>
</dbReference>
<dbReference type="KEGG" id="cavi:CAV_1593"/>
<accession>A0A222MYX1</accession>
<dbReference type="InterPro" id="IPR029063">
    <property type="entry name" value="SAM-dependent_MTases_sf"/>
</dbReference>
<keyword evidence="7" id="KW-1185">Reference proteome</keyword>
<name>A0A222MYX1_9BACT</name>
<keyword evidence="4" id="KW-0949">S-adenosyl-L-methionine</keyword>
<dbReference type="PROSITE" id="PS00092">
    <property type="entry name" value="N6_MTASE"/>
    <property type="match status" value="1"/>
</dbReference>
<dbReference type="GO" id="GO:0032259">
    <property type="term" value="P:methylation"/>
    <property type="evidence" value="ECO:0007669"/>
    <property type="project" value="UniProtKB-KW"/>
</dbReference>
<gene>
    <name evidence="6" type="ORF">CAV_1593</name>
</gene>
<evidence type="ECO:0000256" key="1">
    <source>
        <dbReference type="ARBA" id="ARBA00011900"/>
    </source>
</evidence>
<dbReference type="Proteomes" id="UP000201169">
    <property type="component" value="Chromosome"/>
</dbReference>
<dbReference type="Pfam" id="PF02086">
    <property type="entry name" value="MethyltransfD12"/>
    <property type="match status" value="1"/>
</dbReference>
<dbReference type="PRINTS" id="PR00505">
    <property type="entry name" value="D12N6MTFRASE"/>
</dbReference>
<dbReference type="Gene3D" id="3.40.50.150">
    <property type="entry name" value="Vaccinia Virus protein VP39"/>
    <property type="match status" value="1"/>
</dbReference>
<dbReference type="REBASE" id="212378">
    <property type="entry name" value="M.Cav24591ORF1593P"/>
</dbReference>
<evidence type="ECO:0000313" key="6">
    <source>
        <dbReference type="EMBL" id="ASQ31193.1"/>
    </source>
</evidence>
<dbReference type="EMBL" id="CP022347">
    <property type="protein sequence ID" value="ASQ31193.1"/>
    <property type="molecule type" value="Genomic_DNA"/>
</dbReference>
<organism evidence="6 7">
    <name type="scientific">Campylobacter avium LMG 24591</name>
    <dbReference type="NCBI Taxonomy" id="522484"/>
    <lineage>
        <taxon>Bacteria</taxon>
        <taxon>Pseudomonadati</taxon>
        <taxon>Campylobacterota</taxon>
        <taxon>Epsilonproteobacteria</taxon>
        <taxon>Campylobacterales</taxon>
        <taxon>Campylobacteraceae</taxon>
        <taxon>Campylobacter</taxon>
    </lineage>
</organism>
<keyword evidence="2 6" id="KW-0489">Methyltransferase</keyword>
<protein>
    <recommendedName>
        <fullName evidence="1">site-specific DNA-methyltransferase (adenine-specific)</fullName>
        <ecNumber evidence="1">2.1.1.72</ecNumber>
    </recommendedName>
</protein>